<reference evidence="1" key="1">
    <citation type="submission" date="2020-11" db="EMBL/GenBank/DDBJ databases">
        <authorList>
            <person name="Tran Van P."/>
        </authorList>
    </citation>
    <scope>NUCLEOTIDE SEQUENCE</scope>
</reference>
<proteinExistence type="predicted"/>
<name>A0A7R9JI30_TIMCA</name>
<organism evidence="1">
    <name type="scientific">Timema californicum</name>
    <name type="common">California timema</name>
    <name type="synonym">Walking stick</name>
    <dbReference type="NCBI Taxonomy" id="61474"/>
    <lineage>
        <taxon>Eukaryota</taxon>
        <taxon>Metazoa</taxon>
        <taxon>Ecdysozoa</taxon>
        <taxon>Arthropoda</taxon>
        <taxon>Hexapoda</taxon>
        <taxon>Insecta</taxon>
        <taxon>Pterygota</taxon>
        <taxon>Neoptera</taxon>
        <taxon>Polyneoptera</taxon>
        <taxon>Phasmatodea</taxon>
        <taxon>Timematodea</taxon>
        <taxon>Timematoidea</taxon>
        <taxon>Timematidae</taxon>
        <taxon>Timema</taxon>
    </lineage>
</organism>
<protein>
    <submittedName>
        <fullName evidence="1">(California timema) hypothetical protein</fullName>
    </submittedName>
</protein>
<evidence type="ECO:0000313" key="1">
    <source>
        <dbReference type="EMBL" id="CAD7579598.1"/>
    </source>
</evidence>
<gene>
    <name evidence="1" type="ORF">TCMB3V08_LOCUS12132</name>
</gene>
<sequence length="56" mass="5993">MLVKSGWELVYCGLGLDFLQGADLVRVSVFFIQATGVDVLVRACVSHLTGRGLGQP</sequence>
<dbReference type="AlphaFoldDB" id="A0A7R9JI30"/>
<accession>A0A7R9JI30</accession>
<dbReference type="EMBL" id="OE192642">
    <property type="protein sequence ID" value="CAD7579598.1"/>
    <property type="molecule type" value="Genomic_DNA"/>
</dbReference>